<dbReference type="EMBL" id="QZVT01000015">
    <property type="protein sequence ID" value="RJT75661.1"/>
    <property type="molecule type" value="Genomic_DNA"/>
</dbReference>
<dbReference type="Proteomes" id="UP000272560">
    <property type="component" value="Unassembled WGS sequence"/>
</dbReference>
<protein>
    <submittedName>
        <fullName evidence="2">Uncharacterized protein</fullName>
    </submittedName>
</protein>
<dbReference type="AlphaFoldDB" id="A0A3A5M7M0"/>
<proteinExistence type="predicted"/>
<evidence type="ECO:0000256" key="1">
    <source>
        <dbReference type="SAM" id="MobiDB-lite"/>
    </source>
</evidence>
<keyword evidence="3" id="KW-1185">Reference proteome</keyword>
<name>A0A3A5M7M0_9MICC</name>
<feature type="region of interest" description="Disordered" evidence="1">
    <location>
        <begin position="1"/>
        <end position="22"/>
    </location>
</feature>
<comment type="caution">
    <text evidence="2">The sequence shown here is derived from an EMBL/GenBank/DDBJ whole genome shotgun (WGS) entry which is preliminary data.</text>
</comment>
<organism evidence="2 3">
    <name type="scientific">Arthrobacter cheniae</name>
    <dbReference type="NCBI Taxonomy" id="1258888"/>
    <lineage>
        <taxon>Bacteria</taxon>
        <taxon>Bacillati</taxon>
        <taxon>Actinomycetota</taxon>
        <taxon>Actinomycetes</taxon>
        <taxon>Micrococcales</taxon>
        <taxon>Micrococcaceae</taxon>
        <taxon>Arthrobacter</taxon>
    </lineage>
</organism>
<sequence length="59" mass="6327">MGQDLPTEPLVQSLGLSPTIGSESGYSIKAGLEASEGEQSISFWLTEEQGKRLGSWLTE</sequence>
<evidence type="ECO:0000313" key="2">
    <source>
        <dbReference type="EMBL" id="RJT75661.1"/>
    </source>
</evidence>
<accession>A0A3A5M7M0</accession>
<evidence type="ECO:0000313" key="3">
    <source>
        <dbReference type="Proteomes" id="UP000272560"/>
    </source>
</evidence>
<reference evidence="2 3" key="1">
    <citation type="submission" date="2018-09" db="EMBL/GenBank/DDBJ databases">
        <title>Novel species of Arthrobacter.</title>
        <authorList>
            <person name="Liu Q."/>
            <person name="Xin Y.-H."/>
        </authorList>
    </citation>
    <scope>NUCLEOTIDE SEQUENCE [LARGE SCALE GENOMIC DNA]</scope>
    <source>
        <strain evidence="2 3">Hz2</strain>
    </source>
</reference>
<gene>
    <name evidence="2" type="ORF">D6T63_17745</name>
</gene>